<evidence type="ECO:0000256" key="1">
    <source>
        <dbReference type="SAM" id="MobiDB-lite"/>
    </source>
</evidence>
<organism evidence="2 3">
    <name type="scientific">Caerostris extrusa</name>
    <name type="common">Bark spider</name>
    <name type="synonym">Caerostris bankana</name>
    <dbReference type="NCBI Taxonomy" id="172846"/>
    <lineage>
        <taxon>Eukaryota</taxon>
        <taxon>Metazoa</taxon>
        <taxon>Ecdysozoa</taxon>
        <taxon>Arthropoda</taxon>
        <taxon>Chelicerata</taxon>
        <taxon>Arachnida</taxon>
        <taxon>Araneae</taxon>
        <taxon>Araneomorphae</taxon>
        <taxon>Entelegynae</taxon>
        <taxon>Araneoidea</taxon>
        <taxon>Araneidae</taxon>
        <taxon>Caerostris</taxon>
    </lineage>
</organism>
<evidence type="ECO:0000313" key="3">
    <source>
        <dbReference type="Proteomes" id="UP001054945"/>
    </source>
</evidence>
<gene>
    <name evidence="2" type="ORF">CEXT_400841</name>
</gene>
<dbReference type="Proteomes" id="UP001054945">
    <property type="component" value="Unassembled WGS sequence"/>
</dbReference>
<evidence type="ECO:0000313" key="2">
    <source>
        <dbReference type="EMBL" id="GIX75258.1"/>
    </source>
</evidence>
<protein>
    <submittedName>
        <fullName evidence="2">Uncharacterized protein</fullName>
    </submittedName>
</protein>
<keyword evidence="3" id="KW-1185">Reference proteome</keyword>
<dbReference type="EMBL" id="BPLR01020152">
    <property type="protein sequence ID" value="GIX75258.1"/>
    <property type="molecule type" value="Genomic_DNA"/>
</dbReference>
<accession>A0AAV4MTW8</accession>
<feature type="region of interest" description="Disordered" evidence="1">
    <location>
        <begin position="80"/>
        <end position="153"/>
    </location>
</feature>
<comment type="caution">
    <text evidence="2">The sequence shown here is derived from an EMBL/GenBank/DDBJ whole genome shotgun (WGS) entry which is preliminary data.</text>
</comment>
<proteinExistence type="predicted"/>
<sequence length="304" mass="34603">MLNRNLSSFYGMDGHDKYVGVNRLFGGLQEEDYENLQSPSLESDNILDNFIKKMVIRNCEFCNVHVADFEVHTCRISGNQHRQSSATLPRSSSVQTHASGQHSSFPNIRKKTDCEETEPAEVSSQYGVANQKPHNPEISDFRFPGKPRGEENQTKSTYLLQPFEDNSAIIDQNPQFCAAWNPNPDVNAPLPVAEPCILPGFQQTFGRRNIAMNRFTQYPNVSSQMQCSGTHHMDEMSSHFVFDCNESDDASINQSSQYYDTSLGIPILAVQNRNMTPFLQLMQLVRSNPIYVEKNFYRQISWNL</sequence>
<name>A0AAV4MTW8_CAEEX</name>
<feature type="compositionally biased region" description="Polar residues" evidence="1">
    <location>
        <begin position="80"/>
        <end position="106"/>
    </location>
</feature>
<reference evidence="2 3" key="1">
    <citation type="submission" date="2021-06" db="EMBL/GenBank/DDBJ databases">
        <title>Caerostris extrusa draft genome.</title>
        <authorList>
            <person name="Kono N."/>
            <person name="Arakawa K."/>
        </authorList>
    </citation>
    <scope>NUCLEOTIDE SEQUENCE [LARGE SCALE GENOMIC DNA]</scope>
</reference>
<dbReference type="AlphaFoldDB" id="A0AAV4MTW8"/>